<dbReference type="FunFam" id="3.40.50.300:FF:000142">
    <property type="entry name" value="Midasin"/>
    <property type="match status" value="1"/>
</dbReference>
<keyword evidence="6" id="KW-0067">ATP-binding</keyword>
<comment type="subcellular location">
    <subcellularLocation>
        <location evidence="1">Nucleus</location>
        <location evidence="1">Nucleolus</location>
    </subcellularLocation>
    <subcellularLocation>
        <location evidence="2">Nucleus</location>
        <location evidence="2">Nucleoplasm</location>
    </subcellularLocation>
</comment>
<evidence type="ECO:0000256" key="2">
    <source>
        <dbReference type="ARBA" id="ARBA00004642"/>
    </source>
</evidence>
<dbReference type="WBParaSite" id="SBAD_0000933401-mRNA-1">
    <property type="protein sequence ID" value="SBAD_0000933401-mRNA-1"/>
    <property type="gene ID" value="SBAD_0000933401"/>
</dbReference>
<gene>
    <name evidence="10" type="ORF">SBAD_LOCUS9008</name>
</gene>
<dbReference type="Pfam" id="PF17865">
    <property type="entry name" value="AAA_lid_5"/>
    <property type="match status" value="1"/>
</dbReference>
<name>A0A183IZG0_9BILA</name>
<dbReference type="InterPro" id="IPR003593">
    <property type="entry name" value="AAA+_ATPase"/>
</dbReference>
<dbReference type="InterPro" id="IPR048617">
    <property type="entry name" value="MDN1_AAA_lid_4"/>
</dbReference>
<reference evidence="10 11" key="2">
    <citation type="submission" date="2018-11" db="EMBL/GenBank/DDBJ databases">
        <authorList>
            <consortium name="Pathogen Informatics"/>
        </authorList>
    </citation>
    <scope>NUCLEOTIDE SEQUENCE [LARGE SCALE GENOMIC DNA]</scope>
</reference>
<evidence type="ECO:0000256" key="6">
    <source>
        <dbReference type="ARBA" id="ARBA00022840"/>
    </source>
</evidence>
<evidence type="ECO:0000256" key="7">
    <source>
        <dbReference type="ARBA" id="ARBA00023186"/>
    </source>
</evidence>
<organism evidence="12">
    <name type="scientific">Soboliphyme baturini</name>
    <dbReference type="NCBI Taxonomy" id="241478"/>
    <lineage>
        <taxon>Eukaryota</taxon>
        <taxon>Metazoa</taxon>
        <taxon>Ecdysozoa</taxon>
        <taxon>Nematoda</taxon>
        <taxon>Enoplea</taxon>
        <taxon>Dorylaimia</taxon>
        <taxon>Dioctophymatida</taxon>
        <taxon>Dioctophymatoidea</taxon>
        <taxon>Soboliphymatidae</taxon>
        <taxon>Soboliphyme</taxon>
    </lineage>
</organism>
<keyword evidence="11" id="KW-1185">Reference proteome</keyword>
<dbReference type="GO" id="GO:0000027">
    <property type="term" value="P:ribosomal large subunit assembly"/>
    <property type="evidence" value="ECO:0007669"/>
    <property type="project" value="TreeGrafter"/>
</dbReference>
<dbReference type="Gene3D" id="3.40.50.300">
    <property type="entry name" value="P-loop containing nucleotide triphosphate hydrolases"/>
    <property type="match status" value="3"/>
</dbReference>
<dbReference type="InterPro" id="IPR011704">
    <property type="entry name" value="ATPase_dyneun-rel_AAA"/>
</dbReference>
<dbReference type="GO" id="GO:0000055">
    <property type="term" value="P:ribosomal large subunit export from nucleus"/>
    <property type="evidence" value="ECO:0007669"/>
    <property type="project" value="TreeGrafter"/>
</dbReference>
<dbReference type="GO" id="GO:0005654">
    <property type="term" value="C:nucleoplasm"/>
    <property type="evidence" value="ECO:0007669"/>
    <property type="project" value="UniProtKB-SubCell"/>
</dbReference>
<dbReference type="PANTHER" id="PTHR48103">
    <property type="entry name" value="MIDASIN-RELATED"/>
    <property type="match status" value="1"/>
</dbReference>
<dbReference type="InterPro" id="IPR040848">
    <property type="entry name" value="AAA_lid_7"/>
</dbReference>
<evidence type="ECO:0000256" key="3">
    <source>
        <dbReference type="ARBA" id="ARBA00007188"/>
    </source>
</evidence>
<dbReference type="InterPro" id="IPR027417">
    <property type="entry name" value="P-loop_NTPase"/>
</dbReference>
<evidence type="ECO:0000313" key="11">
    <source>
        <dbReference type="Proteomes" id="UP000270296"/>
    </source>
</evidence>
<dbReference type="FunFam" id="3.40.50.300:FF:004102">
    <property type="entry name" value="Uncharacterized protein"/>
    <property type="match status" value="1"/>
</dbReference>
<proteinExistence type="inferred from homology"/>
<evidence type="ECO:0000256" key="4">
    <source>
        <dbReference type="ARBA" id="ARBA00017143"/>
    </source>
</evidence>
<keyword evidence="5" id="KW-0547">Nucleotide-binding</keyword>
<dbReference type="SMART" id="SM00382">
    <property type="entry name" value="AAA"/>
    <property type="match status" value="2"/>
</dbReference>
<feature type="domain" description="AAA+ ATPase" evidence="9">
    <location>
        <begin position="194"/>
        <end position="334"/>
    </location>
</feature>
<dbReference type="EMBL" id="UZAM01012204">
    <property type="protein sequence ID" value="VDP20601.1"/>
    <property type="molecule type" value="Genomic_DNA"/>
</dbReference>
<dbReference type="GO" id="GO:0005524">
    <property type="term" value="F:ATP binding"/>
    <property type="evidence" value="ECO:0007669"/>
    <property type="project" value="UniProtKB-KW"/>
</dbReference>
<keyword evidence="7" id="KW-0143">Chaperone</keyword>
<dbReference type="PANTHER" id="PTHR48103:SF2">
    <property type="entry name" value="MIDASIN"/>
    <property type="match status" value="1"/>
</dbReference>
<sequence length="1180" mass="132992">MNPGTEVGKRELPVGIRNRFTEIFVDDLDQFDDLCVVVQTYLSTLQPESALVYKVVKFYLAVRTMANSLTSGILNQRPNISLRTLCRALSWAKLNTFGNLVRSIYEGLCLSFLSDLDSESYAQVESLIVKYLMSADAKILKHSTHPPSDGAAYIEVEGYWIAQGPNPLESDSSYMVTAQVKKNLHKLCRAASSRLFPILIQGETSVGKTSMIQYLAKLTGNQCFRINNHEHTDMQEYVGSYVTDSSGKLTFVEGPLVKAMRSGAWIILDELNLAEPEILEALNRAKLFVAETQETVKAHPNFILFATQNPAGLYSGRKRLSRAFRNRFIELNFEQLPFNELELILHHRCALPQSYARKMVNVMRDLQFHRSTTGLFAGKEGHMTLRDLFRWGERYKRCDATCPATDWDQYLAEQGFLLLGGRSRREEDLSIVRETISKHFLRKINDIALFSTDSTYFNSQLIVCCSAPHLRHIVWTKNLRRMAVLLSQALMYDEPVLLIGDTGCGKTTLCQIYAALTQRTLHVVNCHLSTEAADFVGRLVPASQEKLEEGILFEWRDGALVEAMTNGDLLLIDEISLADDSVLERLNSVLELDKELLLYEKIASDQDVVSVKATPGFQLMATMNPGGDYGKKELSKALRNRFTEIWCDASYEEADVNSVLVHNLQTGDEFAVMIFEYLTFLSREGLQHRNRFTLSIRDMLSWVSFINICSSAIETPLAYAHGACAVFLDGFGCQKSSTSSEASQFRTASLRFLKHQLQRRCNTTLSVDCVEHGSGVVERDLCYFGIKPFFIKLGSRDTLSTNAFNFEANTTKKNLFRVLRAMQLSKPIMLEGSPGVGKSGLELSDLFGTDLPVVLPNGKQGFAWSDGPLLSAMKTGSWVLIDEMNLASQSVLEGLNACFDHRKEIFIPELGKTFKIDEDASRFFACQNPLSQGASRKGLPQSFLNRFSTVFVEELTVDDQAWILSKLYPSIDHDVLLDMVAFNVEISEKVCVLREFGGEGSPWDFNLRDLMRWCELMLTLSEPYHSFIEPLFCMRMRREFDRQMVRKTFFERRGISPSTNAVTTWHLSPGNVCIADVIAERGSFFAELHPGPDPLILQSSLKYLRTLLLCVRMNYLAILVGKGAVGKSFMIYLLSLLCGRRLHILHATSETDATELVGGFEQVRYFRCSSAKASNVFHIC</sequence>
<evidence type="ECO:0000256" key="5">
    <source>
        <dbReference type="ARBA" id="ARBA00022741"/>
    </source>
</evidence>
<accession>A0A183IZG0</accession>
<dbReference type="Pfam" id="PF07728">
    <property type="entry name" value="AAA_5"/>
    <property type="match status" value="3"/>
</dbReference>
<dbReference type="SUPFAM" id="SSF52540">
    <property type="entry name" value="P-loop containing nucleoside triphosphate hydrolases"/>
    <property type="match status" value="3"/>
</dbReference>
<dbReference type="Proteomes" id="UP000270296">
    <property type="component" value="Unassembled WGS sequence"/>
</dbReference>
<feature type="domain" description="AAA+ ATPase" evidence="9">
    <location>
        <begin position="492"/>
        <end position="652"/>
    </location>
</feature>
<comment type="similarity">
    <text evidence="3">Belongs to the midasin family.</text>
</comment>
<dbReference type="Pfam" id="PF17867">
    <property type="entry name" value="AAA_lid_7"/>
    <property type="match status" value="2"/>
</dbReference>
<dbReference type="GO" id="GO:0030687">
    <property type="term" value="C:preribosome, large subunit precursor"/>
    <property type="evidence" value="ECO:0007669"/>
    <property type="project" value="TreeGrafter"/>
</dbReference>
<evidence type="ECO:0000256" key="8">
    <source>
        <dbReference type="ARBA" id="ARBA00023242"/>
    </source>
</evidence>
<dbReference type="CDD" id="cd00009">
    <property type="entry name" value="AAA"/>
    <property type="match status" value="1"/>
</dbReference>
<protein>
    <recommendedName>
        <fullName evidence="4">Midasin</fullName>
    </recommendedName>
</protein>
<dbReference type="AlphaFoldDB" id="A0A183IZG0"/>
<evidence type="ECO:0000259" key="9">
    <source>
        <dbReference type="SMART" id="SM00382"/>
    </source>
</evidence>
<dbReference type="OrthoDB" id="422220at2759"/>
<evidence type="ECO:0000313" key="10">
    <source>
        <dbReference type="EMBL" id="VDP20601.1"/>
    </source>
</evidence>
<dbReference type="Pfam" id="PF21108">
    <property type="entry name" value="MDN1_4th"/>
    <property type="match status" value="1"/>
</dbReference>
<evidence type="ECO:0000313" key="12">
    <source>
        <dbReference type="WBParaSite" id="SBAD_0000933401-mRNA-1"/>
    </source>
</evidence>
<dbReference type="GO" id="GO:0005730">
    <property type="term" value="C:nucleolus"/>
    <property type="evidence" value="ECO:0007669"/>
    <property type="project" value="UniProtKB-SubCell"/>
</dbReference>
<dbReference type="GO" id="GO:0016887">
    <property type="term" value="F:ATP hydrolysis activity"/>
    <property type="evidence" value="ECO:0007669"/>
    <property type="project" value="InterPro"/>
</dbReference>
<reference evidence="12" key="1">
    <citation type="submission" date="2016-06" db="UniProtKB">
        <authorList>
            <consortium name="WormBaseParasite"/>
        </authorList>
    </citation>
    <scope>IDENTIFICATION</scope>
</reference>
<evidence type="ECO:0000256" key="1">
    <source>
        <dbReference type="ARBA" id="ARBA00004604"/>
    </source>
</evidence>
<keyword evidence="8" id="KW-0539">Nucleus</keyword>
<dbReference type="InterPro" id="IPR041190">
    <property type="entry name" value="Midasin_AAA_lid_5"/>
</dbReference>